<dbReference type="InterPro" id="IPR054448">
    <property type="entry name" value="HTH_put_ascomycetes"/>
</dbReference>
<protein>
    <recommendedName>
        <fullName evidence="2">Helix-turn-helix domain-containing protein</fullName>
    </recommendedName>
</protein>
<dbReference type="Pfam" id="PF22943">
    <property type="entry name" value="HTH_68"/>
    <property type="match status" value="1"/>
</dbReference>
<sequence length="196" mass="20887">MGSSASKVSRTAGASARKYPTRPSNVTARSAPPAAPAKPGPTTHPAPQAASQRTEAIDLDARDPVLASRLNSIGAVQPNPHFSPTSTSSLDPQRNPSTTRPSDDFSMPPHSAFPDPRDNPALRVLQARQRIAEKAEDEFTQVGRRGFQGQTYIDAGLIQLALTRKGKGEKHETIEPSLGIRKGRLDVLGKGIVEAI</sequence>
<reference evidence="3" key="1">
    <citation type="journal article" date="2020" name="Stud. Mycol.">
        <title>101 Dothideomycetes genomes: a test case for predicting lifestyles and emergence of pathogens.</title>
        <authorList>
            <person name="Haridas S."/>
            <person name="Albert R."/>
            <person name="Binder M."/>
            <person name="Bloem J."/>
            <person name="Labutti K."/>
            <person name="Salamov A."/>
            <person name="Andreopoulos B."/>
            <person name="Baker S."/>
            <person name="Barry K."/>
            <person name="Bills G."/>
            <person name="Bluhm B."/>
            <person name="Cannon C."/>
            <person name="Castanera R."/>
            <person name="Culley D."/>
            <person name="Daum C."/>
            <person name="Ezra D."/>
            <person name="Gonzalez J."/>
            <person name="Henrissat B."/>
            <person name="Kuo A."/>
            <person name="Liang C."/>
            <person name="Lipzen A."/>
            <person name="Lutzoni F."/>
            <person name="Magnuson J."/>
            <person name="Mondo S."/>
            <person name="Nolan M."/>
            <person name="Ohm R."/>
            <person name="Pangilinan J."/>
            <person name="Park H.-J."/>
            <person name="Ramirez L."/>
            <person name="Alfaro M."/>
            <person name="Sun H."/>
            <person name="Tritt A."/>
            <person name="Yoshinaga Y."/>
            <person name="Zwiers L.-H."/>
            <person name="Turgeon B."/>
            <person name="Goodwin S."/>
            <person name="Spatafora J."/>
            <person name="Crous P."/>
            <person name="Grigoriev I."/>
        </authorList>
    </citation>
    <scope>NUCLEOTIDE SEQUENCE</scope>
    <source>
        <strain evidence="3">CBS 125425</strain>
    </source>
</reference>
<gene>
    <name evidence="3" type="ORF">EJ04DRAFT_429033</name>
</gene>
<dbReference type="OrthoDB" id="4085451at2759"/>
<evidence type="ECO:0000313" key="4">
    <source>
        <dbReference type="Proteomes" id="UP000799444"/>
    </source>
</evidence>
<dbReference type="EMBL" id="ML996109">
    <property type="protein sequence ID" value="KAF2738352.1"/>
    <property type="molecule type" value="Genomic_DNA"/>
</dbReference>
<proteinExistence type="predicted"/>
<comment type="caution">
    <text evidence="3">The sequence shown here is derived from an EMBL/GenBank/DDBJ whole genome shotgun (WGS) entry which is preliminary data.</text>
</comment>
<dbReference type="Proteomes" id="UP000799444">
    <property type="component" value="Unassembled WGS sequence"/>
</dbReference>
<feature type="compositionally biased region" description="Pro residues" evidence="1">
    <location>
        <begin position="33"/>
        <end position="44"/>
    </location>
</feature>
<evidence type="ECO:0000256" key="1">
    <source>
        <dbReference type="SAM" id="MobiDB-lite"/>
    </source>
</evidence>
<feature type="compositionally biased region" description="Polar residues" evidence="1">
    <location>
        <begin position="80"/>
        <end position="100"/>
    </location>
</feature>
<evidence type="ECO:0000313" key="3">
    <source>
        <dbReference type="EMBL" id="KAF2738352.1"/>
    </source>
</evidence>
<feature type="region of interest" description="Disordered" evidence="1">
    <location>
        <begin position="1"/>
        <end position="119"/>
    </location>
</feature>
<evidence type="ECO:0000259" key="2">
    <source>
        <dbReference type="Pfam" id="PF22943"/>
    </source>
</evidence>
<organism evidence="3 4">
    <name type="scientific">Polyplosphaeria fusca</name>
    <dbReference type="NCBI Taxonomy" id="682080"/>
    <lineage>
        <taxon>Eukaryota</taxon>
        <taxon>Fungi</taxon>
        <taxon>Dikarya</taxon>
        <taxon>Ascomycota</taxon>
        <taxon>Pezizomycotina</taxon>
        <taxon>Dothideomycetes</taxon>
        <taxon>Pleosporomycetidae</taxon>
        <taxon>Pleosporales</taxon>
        <taxon>Tetraplosphaeriaceae</taxon>
        <taxon>Polyplosphaeria</taxon>
    </lineage>
</organism>
<dbReference type="AlphaFoldDB" id="A0A9P4R7V0"/>
<name>A0A9P4R7V0_9PLEO</name>
<feature type="domain" description="Helix-turn-helix" evidence="2">
    <location>
        <begin position="152"/>
        <end position="194"/>
    </location>
</feature>
<accession>A0A9P4R7V0</accession>
<keyword evidence="4" id="KW-1185">Reference proteome</keyword>